<dbReference type="AlphaFoldDB" id="A0A918GZT6"/>
<accession>A0A918GZT6</accession>
<comment type="similarity">
    <text evidence="1">Belongs to the isocitrate lyase/PEP mutase superfamily. PEP mutase family.</text>
</comment>
<comment type="caution">
    <text evidence="2">The sequence shown here is derived from an EMBL/GenBank/DDBJ whole genome shotgun (WGS) entry which is preliminary data.</text>
</comment>
<dbReference type="InterPro" id="IPR039556">
    <property type="entry name" value="ICL/PEPM"/>
</dbReference>
<protein>
    <recommendedName>
        <fullName evidence="4">Phosphoenolpyruvate phosphomutase</fullName>
    </recommendedName>
</protein>
<dbReference type="RefSeq" id="WP_229832829.1">
    <property type="nucleotide sequence ID" value="NZ_BMQQ01000005.1"/>
</dbReference>
<organism evidence="2 3">
    <name type="scientific">Streptomyces purpureus</name>
    <dbReference type="NCBI Taxonomy" id="1951"/>
    <lineage>
        <taxon>Bacteria</taxon>
        <taxon>Bacillati</taxon>
        <taxon>Actinomycetota</taxon>
        <taxon>Actinomycetes</taxon>
        <taxon>Kitasatosporales</taxon>
        <taxon>Streptomycetaceae</taxon>
        <taxon>Streptomyces</taxon>
    </lineage>
</organism>
<dbReference type="Proteomes" id="UP000619486">
    <property type="component" value="Unassembled WGS sequence"/>
</dbReference>
<reference evidence="2" key="2">
    <citation type="submission" date="2020-09" db="EMBL/GenBank/DDBJ databases">
        <authorList>
            <person name="Sun Q."/>
            <person name="Ohkuma M."/>
        </authorList>
    </citation>
    <scope>NUCLEOTIDE SEQUENCE</scope>
    <source>
        <strain evidence="2">JCM 3172</strain>
    </source>
</reference>
<evidence type="ECO:0000313" key="2">
    <source>
        <dbReference type="EMBL" id="GGT26496.1"/>
    </source>
</evidence>
<proteinExistence type="inferred from homology"/>
<evidence type="ECO:0000256" key="1">
    <source>
        <dbReference type="ARBA" id="ARBA00038455"/>
    </source>
</evidence>
<dbReference type="GO" id="GO:0003824">
    <property type="term" value="F:catalytic activity"/>
    <property type="evidence" value="ECO:0007669"/>
    <property type="project" value="InterPro"/>
</dbReference>
<evidence type="ECO:0008006" key="4">
    <source>
        <dbReference type="Google" id="ProtNLM"/>
    </source>
</evidence>
<name>A0A918GZT6_9ACTN</name>
<keyword evidence="3" id="KW-1185">Reference proteome</keyword>
<dbReference type="PANTHER" id="PTHR42905:SF7">
    <property type="entry name" value="PHOSPHOENOLPYRUVATE PHOSPHOMUTASE"/>
    <property type="match status" value="1"/>
</dbReference>
<dbReference type="Gene3D" id="3.20.20.60">
    <property type="entry name" value="Phosphoenolpyruvate-binding domains"/>
    <property type="match status" value="1"/>
</dbReference>
<dbReference type="EMBL" id="BMQQ01000005">
    <property type="protein sequence ID" value="GGT26496.1"/>
    <property type="molecule type" value="Genomic_DNA"/>
</dbReference>
<dbReference type="InterPro" id="IPR040442">
    <property type="entry name" value="Pyrv_kinase-like_dom_sf"/>
</dbReference>
<dbReference type="InterPro" id="IPR015813">
    <property type="entry name" value="Pyrv/PenolPyrv_kinase-like_dom"/>
</dbReference>
<evidence type="ECO:0000313" key="3">
    <source>
        <dbReference type="Proteomes" id="UP000619486"/>
    </source>
</evidence>
<dbReference type="CDD" id="cd00377">
    <property type="entry name" value="ICL_PEPM"/>
    <property type="match status" value="1"/>
</dbReference>
<reference evidence="2" key="1">
    <citation type="journal article" date="2014" name="Int. J. Syst. Evol. Microbiol.">
        <title>Complete genome sequence of Corynebacterium casei LMG S-19264T (=DSM 44701T), isolated from a smear-ripened cheese.</title>
        <authorList>
            <consortium name="US DOE Joint Genome Institute (JGI-PGF)"/>
            <person name="Walter F."/>
            <person name="Albersmeier A."/>
            <person name="Kalinowski J."/>
            <person name="Ruckert C."/>
        </authorList>
    </citation>
    <scope>NUCLEOTIDE SEQUENCE</scope>
    <source>
        <strain evidence="2">JCM 3172</strain>
    </source>
</reference>
<sequence>MADSMKATHLREALDDSERKHPLLAIGAVNALAAHVAAEAGFDALWVSGLEVSAASGLPDANVLGPRDLSDVVASLGRVTELPVIVDIDNAGGSGRTAERFAYDLMRAGAAAVCVEDSAYPKCNSFAAHRAQSLADRDLLCEQVGRIRKVAGDALVVVARTEALIAGEDMATAIARAEAYAEAGADAVLIHSKDATGEQARAIGRAWSHSVPLFSVPTAFPDLSAADLGEAGFRLCIYANQLSRAALAGMRAAARQFRRGGSFRSTVAGSLAEVGDLMRVGEPEALSCV</sequence>
<dbReference type="Pfam" id="PF13714">
    <property type="entry name" value="PEP_mutase"/>
    <property type="match status" value="1"/>
</dbReference>
<dbReference type="SUPFAM" id="SSF51621">
    <property type="entry name" value="Phosphoenolpyruvate/pyruvate domain"/>
    <property type="match status" value="1"/>
</dbReference>
<dbReference type="PANTHER" id="PTHR42905">
    <property type="entry name" value="PHOSPHOENOLPYRUVATE CARBOXYLASE"/>
    <property type="match status" value="1"/>
</dbReference>
<gene>
    <name evidence="2" type="ORF">GCM10014713_19530</name>
</gene>